<keyword evidence="1" id="KW-1185">Reference proteome</keyword>
<dbReference type="Proteomes" id="UP000887565">
    <property type="component" value="Unplaced"/>
</dbReference>
<proteinExistence type="predicted"/>
<dbReference type="AlphaFoldDB" id="A0A915IMP4"/>
<accession>A0A915IMP4</accession>
<organism evidence="1 2">
    <name type="scientific">Romanomermis culicivorax</name>
    <name type="common">Nematode worm</name>
    <dbReference type="NCBI Taxonomy" id="13658"/>
    <lineage>
        <taxon>Eukaryota</taxon>
        <taxon>Metazoa</taxon>
        <taxon>Ecdysozoa</taxon>
        <taxon>Nematoda</taxon>
        <taxon>Enoplea</taxon>
        <taxon>Dorylaimia</taxon>
        <taxon>Mermithida</taxon>
        <taxon>Mermithoidea</taxon>
        <taxon>Mermithidae</taxon>
        <taxon>Romanomermis</taxon>
    </lineage>
</organism>
<evidence type="ECO:0000313" key="2">
    <source>
        <dbReference type="WBParaSite" id="nRc.2.0.1.t15139-RA"/>
    </source>
</evidence>
<reference evidence="2" key="1">
    <citation type="submission" date="2022-11" db="UniProtKB">
        <authorList>
            <consortium name="WormBaseParasite"/>
        </authorList>
    </citation>
    <scope>IDENTIFICATION</scope>
</reference>
<evidence type="ECO:0000313" key="1">
    <source>
        <dbReference type="Proteomes" id="UP000887565"/>
    </source>
</evidence>
<sequence>MPELLLPGQRASLLANSIGDFHAYNDERHQHAELYRNYGILRLFKIATGVLLYQERKKKKL</sequence>
<dbReference type="WBParaSite" id="nRc.2.0.1.t15139-RA">
    <property type="protein sequence ID" value="nRc.2.0.1.t15139-RA"/>
    <property type="gene ID" value="nRc.2.0.1.g15139"/>
</dbReference>
<protein>
    <submittedName>
        <fullName evidence="2">Uncharacterized protein</fullName>
    </submittedName>
</protein>
<name>A0A915IMP4_ROMCU</name>